<organism evidence="2 3">
    <name type="scientific">Buddleja alternifolia</name>
    <dbReference type="NCBI Taxonomy" id="168488"/>
    <lineage>
        <taxon>Eukaryota</taxon>
        <taxon>Viridiplantae</taxon>
        <taxon>Streptophyta</taxon>
        <taxon>Embryophyta</taxon>
        <taxon>Tracheophyta</taxon>
        <taxon>Spermatophyta</taxon>
        <taxon>Magnoliopsida</taxon>
        <taxon>eudicotyledons</taxon>
        <taxon>Gunneridae</taxon>
        <taxon>Pentapetalae</taxon>
        <taxon>asterids</taxon>
        <taxon>lamiids</taxon>
        <taxon>Lamiales</taxon>
        <taxon>Scrophulariaceae</taxon>
        <taxon>Buddlejeae</taxon>
        <taxon>Buddleja</taxon>
    </lineage>
</organism>
<dbReference type="Proteomes" id="UP000826271">
    <property type="component" value="Unassembled WGS sequence"/>
</dbReference>
<evidence type="ECO:0000313" key="2">
    <source>
        <dbReference type="EMBL" id="KAG8386849.1"/>
    </source>
</evidence>
<evidence type="ECO:0000256" key="1">
    <source>
        <dbReference type="SAM" id="SignalP"/>
    </source>
</evidence>
<comment type="caution">
    <text evidence="2">The sequence shown here is derived from an EMBL/GenBank/DDBJ whole genome shotgun (WGS) entry which is preliminary data.</text>
</comment>
<gene>
    <name evidence="2" type="ORF">BUALT_Bualt03G0191800</name>
</gene>
<feature type="signal peptide" evidence="1">
    <location>
        <begin position="1"/>
        <end position="24"/>
    </location>
</feature>
<sequence>MSNTFKILFALCLVTTLLLSQASAGGGVADAAAQWLVLTVRSGCRGTVAECLENDDAEFKLDSESNRCILATRRYAIMELLFTPRLPYMKSNAIIGFWNYFVELQLCGSMSSDEICGFLAFF</sequence>
<dbReference type="EMBL" id="WHWC01000003">
    <property type="protein sequence ID" value="KAG8386849.1"/>
    <property type="molecule type" value="Genomic_DNA"/>
</dbReference>
<protein>
    <submittedName>
        <fullName evidence="2">Uncharacterized protein</fullName>
    </submittedName>
</protein>
<dbReference type="AlphaFoldDB" id="A0AAV6XVY4"/>
<accession>A0AAV6XVY4</accession>
<name>A0AAV6XVY4_9LAMI</name>
<feature type="chain" id="PRO_5043496254" evidence="1">
    <location>
        <begin position="25"/>
        <end position="122"/>
    </location>
</feature>
<keyword evidence="3" id="KW-1185">Reference proteome</keyword>
<proteinExistence type="predicted"/>
<keyword evidence="1" id="KW-0732">Signal</keyword>
<evidence type="ECO:0000313" key="3">
    <source>
        <dbReference type="Proteomes" id="UP000826271"/>
    </source>
</evidence>
<reference evidence="2" key="1">
    <citation type="submission" date="2019-10" db="EMBL/GenBank/DDBJ databases">
        <authorList>
            <person name="Zhang R."/>
            <person name="Pan Y."/>
            <person name="Wang J."/>
            <person name="Ma R."/>
            <person name="Yu S."/>
        </authorList>
    </citation>
    <scope>NUCLEOTIDE SEQUENCE</scope>
    <source>
        <strain evidence="2">LA-IB0</strain>
        <tissue evidence="2">Leaf</tissue>
    </source>
</reference>